<dbReference type="GO" id="GO:0005524">
    <property type="term" value="F:ATP binding"/>
    <property type="evidence" value="ECO:0007669"/>
    <property type="project" value="UniProtKB-KW"/>
</dbReference>
<dbReference type="Pfam" id="PF00512">
    <property type="entry name" value="HisKA"/>
    <property type="match status" value="1"/>
</dbReference>
<comment type="caution">
    <text evidence="11">The sequence shown here is derived from an EMBL/GenBank/DDBJ whole genome shotgun (WGS) entry which is preliminary data.</text>
</comment>
<keyword evidence="4" id="KW-0808">Transferase</keyword>
<dbReference type="InterPro" id="IPR004358">
    <property type="entry name" value="Sig_transdc_His_kin-like_C"/>
</dbReference>
<keyword evidence="3" id="KW-0597">Phosphoprotein</keyword>
<keyword evidence="9" id="KW-1133">Transmembrane helix</keyword>
<protein>
    <recommendedName>
        <fullName evidence="2">histidine kinase</fullName>
        <ecNumber evidence="2">2.7.13.3</ecNumber>
    </recommendedName>
</protein>
<evidence type="ECO:0000256" key="4">
    <source>
        <dbReference type="ARBA" id="ARBA00022679"/>
    </source>
</evidence>
<evidence type="ECO:0000313" key="11">
    <source>
        <dbReference type="EMBL" id="NVO67690.1"/>
    </source>
</evidence>
<evidence type="ECO:0000256" key="3">
    <source>
        <dbReference type="ARBA" id="ARBA00022553"/>
    </source>
</evidence>
<dbReference type="Gene3D" id="3.30.450.20">
    <property type="entry name" value="PAS domain"/>
    <property type="match status" value="1"/>
</dbReference>
<dbReference type="EMBL" id="JABXWR010000001">
    <property type="protein sequence ID" value="NVO67690.1"/>
    <property type="molecule type" value="Genomic_DNA"/>
</dbReference>
<keyword evidence="5" id="KW-0547">Nucleotide-binding</keyword>
<dbReference type="Proteomes" id="UP000570823">
    <property type="component" value="Unassembled WGS sequence"/>
</dbReference>
<dbReference type="InterPro" id="IPR005467">
    <property type="entry name" value="His_kinase_dom"/>
</dbReference>
<evidence type="ECO:0000256" key="8">
    <source>
        <dbReference type="ARBA" id="ARBA00023012"/>
    </source>
</evidence>
<proteinExistence type="predicted"/>
<feature type="transmembrane region" description="Helical" evidence="9">
    <location>
        <begin position="95"/>
        <end position="115"/>
    </location>
</feature>
<organism evidence="11 12">
    <name type="scientific">Methanofollis tationis</name>
    <dbReference type="NCBI Taxonomy" id="81417"/>
    <lineage>
        <taxon>Archaea</taxon>
        <taxon>Methanobacteriati</taxon>
        <taxon>Methanobacteriota</taxon>
        <taxon>Stenosarchaea group</taxon>
        <taxon>Methanomicrobia</taxon>
        <taxon>Methanomicrobiales</taxon>
        <taxon>Methanomicrobiaceae</taxon>
        <taxon>Methanofollis</taxon>
    </lineage>
</organism>
<dbReference type="CDD" id="cd00082">
    <property type="entry name" value="HisKA"/>
    <property type="match status" value="1"/>
</dbReference>
<dbReference type="GO" id="GO:0000156">
    <property type="term" value="F:phosphorelay response regulator activity"/>
    <property type="evidence" value="ECO:0007669"/>
    <property type="project" value="TreeGrafter"/>
</dbReference>
<keyword evidence="8" id="KW-0902">Two-component regulatory system</keyword>
<evidence type="ECO:0000256" key="5">
    <source>
        <dbReference type="ARBA" id="ARBA00022741"/>
    </source>
</evidence>
<dbReference type="SMART" id="SM00388">
    <property type="entry name" value="HisKA"/>
    <property type="match status" value="1"/>
</dbReference>
<comment type="catalytic activity">
    <reaction evidence="1">
        <text>ATP + protein L-histidine = ADP + protein N-phospho-L-histidine.</text>
        <dbReference type="EC" id="2.7.13.3"/>
    </reaction>
</comment>
<dbReference type="GO" id="GO:0007234">
    <property type="term" value="P:osmosensory signaling via phosphorelay pathway"/>
    <property type="evidence" value="ECO:0007669"/>
    <property type="project" value="TreeGrafter"/>
</dbReference>
<dbReference type="GO" id="GO:0000155">
    <property type="term" value="F:phosphorelay sensor kinase activity"/>
    <property type="evidence" value="ECO:0007669"/>
    <property type="project" value="InterPro"/>
</dbReference>
<dbReference type="SMART" id="SM00387">
    <property type="entry name" value="HATPase_c"/>
    <property type="match status" value="1"/>
</dbReference>
<dbReference type="SUPFAM" id="SSF47384">
    <property type="entry name" value="Homodimeric domain of signal transducing histidine kinase"/>
    <property type="match status" value="1"/>
</dbReference>
<evidence type="ECO:0000256" key="6">
    <source>
        <dbReference type="ARBA" id="ARBA00022777"/>
    </source>
</evidence>
<dbReference type="InterPro" id="IPR036097">
    <property type="entry name" value="HisK_dim/P_sf"/>
</dbReference>
<dbReference type="Gene3D" id="1.10.287.130">
    <property type="match status" value="1"/>
</dbReference>
<dbReference type="GO" id="GO:0030295">
    <property type="term" value="F:protein kinase activator activity"/>
    <property type="evidence" value="ECO:0007669"/>
    <property type="project" value="TreeGrafter"/>
</dbReference>
<dbReference type="OrthoDB" id="342253at2157"/>
<dbReference type="InterPro" id="IPR036890">
    <property type="entry name" value="HATPase_C_sf"/>
</dbReference>
<sequence>MAERGFCPEPAFFPPCGSRLYRIGINGGFVAILAIILIYSILFAAGIAFSHLYYIPLVAIAVWYSNRSIWTAAALSLAYTTVTLYLAFDGYIIDPVMIFLFTLLYLWGMTAVTLFQPRGFQDMTRSTRNNPAFTLERTSFMITSATPAFAALLGYTREALEGMEIGLIWTSDSDRQAFCGMLGRGVEVRNFETVFTGMAGNAVPVLLAGRPDQMEHSCSALDLSSLASYRAARTGEEEATRKIAVEETWRQDFVTTAAHELRTPLQPVLGYLHLLIEDRERYGIGDDAGRLLKICLDNVHRERIIVNRMLELSLLDSGKVACAPEQVHLRGLVCEVLAHHDVGSTAEVRLYIPDDACISVNREQFFLVLESLVLNAVQYNRPPRRVEIAYQEDEDYQAIIVRDNGIGIEPEKLKAIFKPFYLADEQDLSRDYDRMGLGLPIAERYVRLNGGTIAVESRVGEGSTFTVALQKRGGDGI</sequence>
<dbReference type="EC" id="2.7.13.3" evidence="2"/>
<keyword evidence="9" id="KW-0472">Membrane</keyword>
<dbReference type="SUPFAM" id="SSF55785">
    <property type="entry name" value="PYP-like sensor domain (PAS domain)"/>
    <property type="match status" value="1"/>
</dbReference>
<evidence type="ECO:0000313" key="12">
    <source>
        <dbReference type="Proteomes" id="UP000570823"/>
    </source>
</evidence>
<keyword evidence="7" id="KW-0067">ATP-binding</keyword>
<keyword evidence="12" id="KW-1185">Reference proteome</keyword>
<feature type="transmembrane region" description="Helical" evidence="9">
    <location>
        <begin position="28"/>
        <end position="49"/>
    </location>
</feature>
<keyword evidence="9" id="KW-0812">Transmembrane</keyword>
<dbReference type="SUPFAM" id="SSF55874">
    <property type="entry name" value="ATPase domain of HSP90 chaperone/DNA topoisomerase II/histidine kinase"/>
    <property type="match status" value="1"/>
</dbReference>
<accession>A0A7K4HS45</accession>
<gene>
    <name evidence="11" type="ORF">HWN36_10305</name>
</gene>
<feature type="domain" description="Histidine kinase" evidence="10">
    <location>
        <begin position="256"/>
        <end position="473"/>
    </location>
</feature>
<evidence type="ECO:0000256" key="2">
    <source>
        <dbReference type="ARBA" id="ARBA00012438"/>
    </source>
</evidence>
<dbReference type="CDD" id="cd00075">
    <property type="entry name" value="HATPase"/>
    <property type="match status" value="1"/>
</dbReference>
<dbReference type="InterPro" id="IPR003661">
    <property type="entry name" value="HisK_dim/P_dom"/>
</dbReference>
<keyword evidence="6 11" id="KW-0418">Kinase</keyword>
<dbReference type="PANTHER" id="PTHR42878:SF7">
    <property type="entry name" value="SENSOR HISTIDINE KINASE GLRK"/>
    <property type="match status" value="1"/>
</dbReference>
<dbReference type="AlphaFoldDB" id="A0A7K4HS45"/>
<dbReference type="PRINTS" id="PR00344">
    <property type="entry name" value="BCTRLSENSOR"/>
</dbReference>
<dbReference type="InterPro" id="IPR003594">
    <property type="entry name" value="HATPase_dom"/>
</dbReference>
<evidence type="ECO:0000256" key="7">
    <source>
        <dbReference type="ARBA" id="ARBA00022840"/>
    </source>
</evidence>
<reference evidence="11 12" key="1">
    <citation type="submission" date="2020-06" db="EMBL/GenBank/DDBJ databases">
        <title>Methanofollis fontis sp. nov., a methanogen isolated from marine sediments near a cold seep at Four-Way Closure Ridge offshore southwestern Taiwan.</title>
        <authorList>
            <person name="Chen S.-C."/>
            <person name="Teng N.-H."/>
            <person name="Lin Y.-S."/>
            <person name="Lai M.-C."/>
            <person name="Chen H.-H."/>
            <person name="Wang C.-C."/>
        </authorList>
    </citation>
    <scope>NUCLEOTIDE SEQUENCE [LARGE SCALE GENOMIC DNA]</scope>
    <source>
        <strain evidence="11 12">DSM 2702</strain>
    </source>
</reference>
<name>A0A7K4HS45_9EURY</name>
<dbReference type="Gene3D" id="3.30.565.10">
    <property type="entry name" value="Histidine kinase-like ATPase, C-terminal domain"/>
    <property type="match status" value="1"/>
</dbReference>
<dbReference type="PROSITE" id="PS50109">
    <property type="entry name" value="HIS_KIN"/>
    <property type="match status" value="1"/>
</dbReference>
<feature type="transmembrane region" description="Helical" evidence="9">
    <location>
        <begin position="69"/>
        <end position="88"/>
    </location>
</feature>
<dbReference type="InterPro" id="IPR035965">
    <property type="entry name" value="PAS-like_dom_sf"/>
</dbReference>
<dbReference type="Pfam" id="PF02518">
    <property type="entry name" value="HATPase_c"/>
    <property type="match status" value="1"/>
</dbReference>
<dbReference type="RefSeq" id="WP_176789251.1">
    <property type="nucleotide sequence ID" value="NZ_JABXWR010000001.1"/>
</dbReference>
<evidence type="ECO:0000256" key="1">
    <source>
        <dbReference type="ARBA" id="ARBA00000085"/>
    </source>
</evidence>
<dbReference type="InterPro" id="IPR050351">
    <property type="entry name" value="BphY/WalK/GraS-like"/>
</dbReference>
<evidence type="ECO:0000256" key="9">
    <source>
        <dbReference type="SAM" id="Phobius"/>
    </source>
</evidence>
<evidence type="ECO:0000259" key="10">
    <source>
        <dbReference type="PROSITE" id="PS50109"/>
    </source>
</evidence>
<dbReference type="PANTHER" id="PTHR42878">
    <property type="entry name" value="TWO-COMPONENT HISTIDINE KINASE"/>
    <property type="match status" value="1"/>
</dbReference>